<dbReference type="Pfam" id="PF09852">
    <property type="entry name" value="DUF2079"/>
    <property type="match status" value="1"/>
</dbReference>
<reference evidence="3" key="1">
    <citation type="submission" date="2016-12" db="EMBL/GenBank/DDBJ databases">
        <authorList>
            <person name="Meng X."/>
        </authorList>
    </citation>
    <scope>NUCLEOTIDE SEQUENCE [LARGE SCALE GENOMIC DNA]</scope>
    <source>
        <strain evidence="3">DSM 19116</strain>
    </source>
</reference>
<comment type="caution">
    <text evidence="2">The sequence shown here is derived from an EMBL/GenBank/DDBJ whole genome shotgun (WGS) entry which is preliminary data.</text>
</comment>
<feature type="transmembrane region" description="Helical" evidence="1">
    <location>
        <begin position="352"/>
        <end position="368"/>
    </location>
</feature>
<feature type="transmembrane region" description="Helical" evidence="1">
    <location>
        <begin position="88"/>
        <end position="110"/>
    </location>
</feature>
<name>A0A1Q5Q084_9ACTO</name>
<feature type="transmembrane region" description="Helical" evidence="1">
    <location>
        <begin position="310"/>
        <end position="331"/>
    </location>
</feature>
<dbReference type="OrthoDB" id="5240834at2"/>
<dbReference type="EMBL" id="MQVR01000080">
    <property type="protein sequence ID" value="OKL53187.1"/>
    <property type="molecule type" value="Genomic_DNA"/>
</dbReference>
<feature type="transmembrane region" description="Helical" evidence="1">
    <location>
        <begin position="117"/>
        <end position="135"/>
    </location>
</feature>
<gene>
    <name evidence="2" type="ORF">BSZ39_10875</name>
</gene>
<keyword evidence="3" id="KW-1185">Reference proteome</keyword>
<evidence type="ECO:0000256" key="1">
    <source>
        <dbReference type="SAM" id="Phobius"/>
    </source>
</evidence>
<dbReference type="Proteomes" id="UP000185628">
    <property type="component" value="Unassembled WGS sequence"/>
</dbReference>
<evidence type="ECO:0000313" key="3">
    <source>
        <dbReference type="Proteomes" id="UP000185628"/>
    </source>
</evidence>
<keyword evidence="1" id="KW-0472">Membrane</keyword>
<proteinExistence type="predicted"/>
<keyword evidence="1" id="KW-1133">Transmembrane helix</keyword>
<sequence>MPFKTSTYRAHLAGLAIALASFGLATAISLCQWRTLSTPSWDLGIFTQLADAYAHLRAPIVPIKGDGFNLLGDHFHPILFLLGPIYQLFPSALTLLVVQNALFALAAGLFTTRLARLIPLWTASGIGIVLGLGWPTQTAVASQFHEIAFAVPLLALALTAYLAERPVAAAAWMAGLVFVKEDLGITVALFGAIMLARTYLPLRYLGGDAASMPGALRTQLRRAGVFLIGWGALWFLLTITVLLPALNPAGRYDYTGRIDGGGVLDVLLPASKWLLVGLLILTAGAIGLASPLFLLIMPTLAWRFVGNVEFYWWIGWHYDVILAPMLLAAIVDAARRYGMSEDGLFGQATRRLLAFGTVLALASSLIVFKELPLKRLASCSEETRVAGTTTGARLETAGRVVDLIAAAPGTSNPTETPGKPDVVSDLTLMVRLVPVARVYWVAERGISPDFVVLDAHSSRFSRAVTDVAEWAERTYGGRYETVLDRDGLRVAQRQP</sequence>
<dbReference type="InterPro" id="IPR018650">
    <property type="entry name" value="STSV1_Orf64"/>
</dbReference>
<feature type="transmembrane region" description="Helical" evidence="1">
    <location>
        <begin position="220"/>
        <end position="243"/>
    </location>
</feature>
<feature type="transmembrane region" description="Helical" evidence="1">
    <location>
        <begin position="183"/>
        <end position="200"/>
    </location>
</feature>
<evidence type="ECO:0000313" key="2">
    <source>
        <dbReference type="EMBL" id="OKL53187.1"/>
    </source>
</evidence>
<evidence type="ECO:0008006" key="4">
    <source>
        <dbReference type="Google" id="ProtNLM"/>
    </source>
</evidence>
<feature type="transmembrane region" description="Helical" evidence="1">
    <location>
        <begin position="273"/>
        <end position="298"/>
    </location>
</feature>
<organism evidence="2 3">
    <name type="scientific">Bowdeniella nasicola</name>
    <dbReference type="NCBI Taxonomy" id="208480"/>
    <lineage>
        <taxon>Bacteria</taxon>
        <taxon>Bacillati</taxon>
        <taxon>Actinomycetota</taxon>
        <taxon>Actinomycetes</taxon>
        <taxon>Actinomycetales</taxon>
        <taxon>Actinomycetaceae</taxon>
        <taxon>Bowdeniella</taxon>
    </lineage>
</organism>
<dbReference type="RefSeq" id="WP_073717355.1">
    <property type="nucleotide sequence ID" value="NZ_MQVR01000080.1"/>
</dbReference>
<accession>A0A1Q5Q084</accession>
<dbReference type="AlphaFoldDB" id="A0A1Q5Q084"/>
<feature type="transmembrane region" description="Helical" evidence="1">
    <location>
        <begin position="147"/>
        <end position="163"/>
    </location>
</feature>
<keyword evidence="1" id="KW-0812">Transmembrane</keyword>
<protein>
    <recommendedName>
        <fullName evidence="4">DUF2079 domain-containing protein</fullName>
    </recommendedName>
</protein>